<dbReference type="GO" id="GO:0003677">
    <property type="term" value="F:DNA binding"/>
    <property type="evidence" value="ECO:0007669"/>
    <property type="project" value="UniProtKB-KW"/>
</dbReference>
<name>A0A330LRD0_9GAMM</name>
<proteinExistence type="inferred from homology"/>
<keyword evidence="3" id="KW-0238">DNA-binding</keyword>
<dbReference type="Proteomes" id="UP000250163">
    <property type="component" value="Chromosome MORIYA"/>
</dbReference>
<organism evidence="5 6">
    <name type="scientific">Moritella yayanosii</name>
    <dbReference type="NCBI Taxonomy" id="69539"/>
    <lineage>
        <taxon>Bacteria</taxon>
        <taxon>Pseudomonadati</taxon>
        <taxon>Pseudomonadota</taxon>
        <taxon>Gammaproteobacteria</taxon>
        <taxon>Alteromonadales</taxon>
        <taxon>Moritellaceae</taxon>
        <taxon>Moritella</taxon>
    </lineage>
</organism>
<dbReference type="PANTHER" id="PTHR30118:SF15">
    <property type="entry name" value="TRANSCRIPTIONAL REGULATORY PROTEIN"/>
    <property type="match status" value="1"/>
</dbReference>
<dbReference type="RefSeq" id="WP_232011582.1">
    <property type="nucleotide sequence ID" value="NZ_LS483250.1"/>
</dbReference>
<dbReference type="Gene3D" id="3.40.190.10">
    <property type="entry name" value="Periplasmic binding protein-like II"/>
    <property type="match status" value="2"/>
</dbReference>
<evidence type="ECO:0000313" key="5">
    <source>
        <dbReference type="EMBL" id="SQD78511.1"/>
    </source>
</evidence>
<gene>
    <name evidence="5" type="ORF">MORIYA_2033</name>
</gene>
<protein>
    <submittedName>
        <fullName evidence="5">Uncharacterized protein</fullName>
    </submittedName>
</protein>
<comment type="similarity">
    <text evidence="1">Belongs to the LysR transcriptional regulatory family.</text>
</comment>
<evidence type="ECO:0000256" key="3">
    <source>
        <dbReference type="ARBA" id="ARBA00023125"/>
    </source>
</evidence>
<sequence>MMTNRLSCMASAPLNNYKLLPALISILQTRNLTESARQLNVTQSAIELLVKTDTLLTTPLHIAADFAQTYDLRIIALPIALKPQQYYLLRHAKHHQDPEHTWFRELCHPFLKNHLERTKTLGMKLLHTYK</sequence>
<evidence type="ECO:0000256" key="4">
    <source>
        <dbReference type="ARBA" id="ARBA00023163"/>
    </source>
</evidence>
<evidence type="ECO:0000313" key="6">
    <source>
        <dbReference type="Proteomes" id="UP000250163"/>
    </source>
</evidence>
<keyword evidence="4" id="KW-0804">Transcription</keyword>
<keyword evidence="6" id="KW-1185">Reference proteome</keyword>
<dbReference type="PANTHER" id="PTHR30118">
    <property type="entry name" value="HTH-TYPE TRANSCRIPTIONAL REGULATOR LEUO-RELATED"/>
    <property type="match status" value="1"/>
</dbReference>
<dbReference type="AlphaFoldDB" id="A0A330LRD0"/>
<dbReference type="EMBL" id="LS483250">
    <property type="protein sequence ID" value="SQD78511.1"/>
    <property type="molecule type" value="Genomic_DNA"/>
</dbReference>
<keyword evidence="2" id="KW-0805">Transcription regulation</keyword>
<accession>A0A330LRD0</accession>
<evidence type="ECO:0000256" key="2">
    <source>
        <dbReference type="ARBA" id="ARBA00023015"/>
    </source>
</evidence>
<reference evidence="6" key="1">
    <citation type="submission" date="2018-05" db="EMBL/GenBank/DDBJ databases">
        <authorList>
            <person name="Cea G.-C."/>
            <person name="William W."/>
        </authorList>
    </citation>
    <scope>NUCLEOTIDE SEQUENCE [LARGE SCALE GENOMIC DNA]</scope>
    <source>
        <strain evidence="6">DB21MT 5</strain>
    </source>
</reference>
<dbReference type="InterPro" id="IPR050389">
    <property type="entry name" value="LysR-type_TF"/>
</dbReference>
<dbReference type="SUPFAM" id="SSF53850">
    <property type="entry name" value="Periplasmic binding protein-like II"/>
    <property type="match status" value="1"/>
</dbReference>
<dbReference type="KEGG" id="mya:MORIYA_2033"/>
<dbReference type="GO" id="GO:0006355">
    <property type="term" value="P:regulation of DNA-templated transcription"/>
    <property type="evidence" value="ECO:0007669"/>
    <property type="project" value="TreeGrafter"/>
</dbReference>
<evidence type="ECO:0000256" key="1">
    <source>
        <dbReference type="ARBA" id="ARBA00009437"/>
    </source>
</evidence>